<dbReference type="AlphaFoldDB" id="A0AAN6QAD3"/>
<sequence>MEKAHGWKYVKSKSKGKRHATRRRAADIDESPRAGGMAVVVDHSTSVPSSSPPSAVTPGMDFVLFDDDQADAIGDDDDHFYPSYSDAPDSQSYLPWSSPMTRLRKNEQFIETFSQTYEVFQDKPSMDRCTSNTEGDSILSNYTFYDDRRHQHVDCHDHPLGEAAIKVESPVMTFDDVSPTKRRYEPVEAHGADAGPTSPTPGVDQQHDRRGRARRGPPTRSCAGSIYGDGGGEDGCQPRKRPRLNPVESFTDTSMPDIFRYAHPDIYDRNRDEKYAPCHTTHREISTLVRHLSRPAHRLKVTERAISSFDVVDPAFKHPRVGVCRSCWEAFGDRLAFDNHVSRHCQRVSKGKREKWRVLFNSFTPLHSSTIRDVSSSDSSQQQLEEQWQSLSDHPHGSPAPTPSDSSNEAGTPPTSVPSPAVFPVAALVPPGSKDASSISAFEHEKLRREHQALRERHQQLERMTQALLIQRLIKESTTVPEPDVKPSVPSSSKNDRLRSSPPTSNRDSLVRHMDSQSTDVDVYGLMQEMEDNQQTLSRMNSGLSTTSRSTIHHVPPSPPSQPAELSGHRGGGLDNQQAKHPPSHRVALPSIPDSGYGTEHRRGSLGDLPMGSEQPATAKSIMAPPSTAEAAEIVNNLAAVSEASMPLHHHSQLGLLDEHEAYYDDASYNLLFQDNMLHSRSPPDGFTFEFSSQVE</sequence>
<evidence type="ECO:0000256" key="2">
    <source>
        <dbReference type="SAM" id="MobiDB-lite"/>
    </source>
</evidence>
<feature type="coiled-coil region" evidence="1">
    <location>
        <begin position="444"/>
        <end position="471"/>
    </location>
</feature>
<evidence type="ECO:0000313" key="4">
    <source>
        <dbReference type="Proteomes" id="UP001305647"/>
    </source>
</evidence>
<accession>A0AAN6QAD3</accession>
<dbReference type="EMBL" id="MU863624">
    <property type="protein sequence ID" value="KAK4106533.1"/>
    <property type="molecule type" value="Genomic_DNA"/>
</dbReference>
<feature type="region of interest" description="Disordered" evidence="2">
    <location>
        <begin position="1"/>
        <end position="34"/>
    </location>
</feature>
<feature type="region of interest" description="Disordered" evidence="2">
    <location>
        <begin position="189"/>
        <end position="249"/>
    </location>
</feature>
<name>A0AAN6QAD3_9PEZI</name>
<protein>
    <recommendedName>
        <fullName evidence="5">C2H2-type domain-containing protein</fullName>
    </recommendedName>
</protein>
<feature type="compositionally biased region" description="Basic residues" evidence="2">
    <location>
        <begin position="1"/>
        <end position="23"/>
    </location>
</feature>
<proteinExistence type="predicted"/>
<evidence type="ECO:0000313" key="3">
    <source>
        <dbReference type="EMBL" id="KAK4106533.1"/>
    </source>
</evidence>
<feature type="region of interest" description="Disordered" evidence="2">
    <location>
        <begin position="541"/>
        <end position="619"/>
    </location>
</feature>
<feature type="region of interest" description="Disordered" evidence="2">
    <location>
        <begin position="370"/>
        <end position="437"/>
    </location>
</feature>
<feature type="region of interest" description="Disordered" evidence="2">
    <location>
        <begin position="479"/>
        <end position="516"/>
    </location>
</feature>
<keyword evidence="1" id="KW-0175">Coiled coil</keyword>
<feature type="compositionally biased region" description="Polar residues" evidence="2">
    <location>
        <begin position="541"/>
        <end position="550"/>
    </location>
</feature>
<comment type="caution">
    <text evidence="3">The sequence shown here is derived from an EMBL/GenBank/DDBJ whole genome shotgun (WGS) entry which is preliminary data.</text>
</comment>
<dbReference type="Proteomes" id="UP001305647">
    <property type="component" value="Unassembled WGS sequence"/>
</dbReference>
<keyword evidence="4" id="KW-1185">Reference proteome</keyword>
<evidence type="ECO:0008006" key="5">
    <source>
        <dbReference type="Google" id="ProtNLM"/>
    </source>
</evidence>
<gene>
    <name evidence="3" type="ORF">N658DRAFT_439080</name>
</gene>
<reference evidence="3" key="2">
    <citation type="submission" date="2023-05" db="EMBL/GenBank/DDBJ databases">
        <authorList>
            <consortium name="Lawrence Berkeley National Laboratory"/>
            <person name="Steindorff A."/>
            <person name="Hensen N."/>
            <person name="Bonometti L."/>
            <person name="Westerberg I."/>
            <person name="Brannstrom I.O."/>
            <person name="Guillou S."/>
            <person name="Cros-Aarteil S."/>
            <person name="Calhoun S."/>
            <person name="Haridas S."/>
            <person name="Kuo A."/>
            <person name="Mondo S."/>
            <person name="Pangilinan J."/>
            <person name="Riley R."/>
            <person name="Labutti K."/>
            <person name="Andreopoulos B."/>
            <person name="Lipzen A."/>
            <person name="Chen C."/>
            <person name="Yanf M."/>
            <person name="Daum C."/>
            <person name="Ng V."/>
            <person name="Clum A."/>
            <person name="Ohm R."/>
            <person name="Martin F."/>
            <person name="Silar P."/>
            <person name="Natvig D."/>
            <person name="Lalanne C."/>
            <person name="Gautier V."/>
            <person name="Ament-Velasquez S.L."/>
            <person name="Kruys A."/>
            <person name="Hutchinson M.I."/>
            <person name="Powell A.J."/>
            <person name="Barry K."/>
            <person name="Miller A.N."/>
            <person name="Grigoriev I.V."/>
            <person name="Debuchy R."/>
            <person name="Gladieux P."/>
            <person name="Thoren M.H."/>
            <person name="Johannesson H."/>
        </authorList>
    </citation>
    <scope>NUCLEOTIDE SEQUENCE</scope>
    <source>
        <strain evidence="3">CBS 757.83</strain>
    </source>
</reference>
<evidence type="ECO:0000256" key="1">
    <source>
        <dbReference type="SAM" id="Coils"/>
    </source>
</evidence>
<reference evidence="3" key="1">
    <citation type="journal article" date="2023" name="Mol. Phylogenet. Evol.">
        <title>Genome-scale phylogeny and comparative genomics of the fungal order Sordariales.</title>
        <authorList>
            <person name="Hensen N."/>
            <person name="Bonometti L."/>
            <person name="Westerberg I."/>
            <person name="Brannstrom I.O."/>
            <person name="Guillou S."/>
            <person name="Cros-Aarteil S."/>
            <person name="Calhoun S."/>
            <person name="Haridas S."/>
            <person name="Kuo A."/>
            <person name="Mondo S."/>
            <person name="Pangilinan J."/>
            <person name="Riley R."/>
            <person name="LaButti K."/>
            <person name="Andreopoulos B."/>
            <person name="Lipzen A."/>
            <person name="Chen C."/>
            <person name="Yan M."/>
            <person name="Daum C."/>
            <person name="Ng V."/>
            <person name="Clum A."/>
            <person name="Steindorff A."/>
            <person name="Ohm R.A."/>
            <person name="Martin F."/>
            <person name="Silar P."/>
            <person name="Natvig D.O."/>
            <person name="Lalanne C."/>
            <person name="Gautier V."/>
            <person name="Ament-Velasquez S.L."/>
            <person name="Kruys A."/>
            <person name="Hutchinson M.I."/>
            <person name="Powell A.J."/>
            <person name="Barry K."/>
            <person name="Miller A.N."/>
            <person name="Grigoriev I.V."/>
            <person name="Debuchy R."/>
            <person name="Gladieux P."/>
            <person name="Hiltunen Thoren M."/>
            <person name="Johannesson H."/>
        </authorList>
    </citation>
    <scope>NUCLEOTIDE SEQUENCE</scope>
    <source>
        <strain evidence="3">CBS 757.83</strain>
    </source>
</reference>
<organism evidence="3 4">
    <name type="scientific">Parathielavia hyrcaniae</name>
    <dbReference type="NCBI Taxonomy" id="113614"/>
    <lineage>
        <taxon>Eukaryota</taxon>
        <taxon>Fungi</taxon>
        <taxon>Dikarya</taxon>
        <taxon>Ascomycota</taxon>
        <taxon>Pezizomycotina</taxon>
        <taxon>Sordariomycetes</taxon>
        <taxon>Sordariomycetidae</taxon>
        <taxon>Sordariales</taxon>
        <taxon>Chaetomiaceae</taxon>
        <taxon>Parathielavia</taxon>
    </lineage>
</organism>
<feature type="compositionally biased region" description="Low complexity" evidence="2">
    <location>
        <begin position="376"/>
        <end position="392"/>
    </location>
</feature>
<feature type="compositionally biased region" description="Low complexity" evidence="2">
    <location>
        <begin position="410"/>
        <end position="432"/>
    </location>
</feature>